<protein>
    <recommendedName>
        <fullName evidence="2">Reverse transcriptase</fullName>
    </recommendedName>
</protein>
<gene>
    <name evidence="1" type="ORF">Sradi_0672600</name>
</gene>
<reference evidence="1" key="1">
    <citation type="submission" date="2020-06" db="EMBL/GenBank/DDBJ databases">
        <authorList>
            <person name="Li T."/>
            <person name="Hu X."/>
            <person name="Zhang T."/>
            <person name="Song X."/>
            <person name="Zhang H."/>
            <person name="Dai N."/>
            <person name="Sheng W."/>
            <person name="Hou X."/>
            <person name="Wei L."/>
        </authorList>
    </citation>
    <scope>NUCLEOTIDE SEQUENCE</scope>
    <source>
        <strain evidence="1">G02</strain>
        <tissue evidence="1">Leaf</tissue>
    </source>
</reference>
<proteinExistence type="predicted"/>
<comment type="caution">
    <text evidence="1">The sequence shown here is derived from an EMBL/GenBank/DDBJ whole genome shotgun (WGS) entry which is preliminary data.</text>
</comment>
<dbReference type="PANTHER" id="PTHR33116">
    <property type="entry name" value="REVERSE TRANSCRIPTASE ZINC-BINDING DOMAIN-CONTAINING PROTEIN-RELATED-RELATED"/>
    <property type="match status" value="1"/>
</dbReference>
<dbReference type="EMBL" id="JACGWJ010000003">
    <property type="protein sequence ID" value="KAL0430466.1"/>
    <property type="molecule type" value="Genomic_DNA"/>
</dbReference>
<dbReference type="AlphaFoldDB" id="A0AAW2VRP0"/>
<organism evidence="1">
    <name type="scientific">Sesamum radiatum</name>
    <name type="common">Black benniseed</name>
    <dbReference type="NCBI Taxonomy" id="300843"/>
    <lineage>
        <taxon>Eukaryota</taxon>
        <taxon>Viridiplantae</taxon>
        <taxon>Streptophyta</taxon>
        <taxon>Embryophyta</taxon>
        <taxon>Tracheophyta</taxon>
        <taxon>Spermatophyta</taxon>
        <taxon>Magnoliopsida</taxon>
        <taxon>eudicotyledons</taxon>
        <taxon>Gunneridae</taxon>
        <taxon>Pentapetalae</taxon>
        <taxon>asterids</taxon>
        <taxon>lamiids</taxon>
        <taxon>Lamiales</taxon>
        <taxon>Pedaliaceae</taxon>
        <taxon>Sesamum</taxon>
    </lineage>
</organism>
<dbReference type="PANTHER" id="PTHR33116:SF86">
    <property type="entry name" value="REVERSE TRANSCRIPTASE DOMAIN-CONTAINING PROTEIN"/>
    <property type="match status" value="1"/>
</dbReference>
<evidence type="ECO:0008006" key="2">
    <source>
        <dbReference type="Google" id="ProtNLM"/>
    </source>
</evidence>
<sequence length="333" mass="38473">MKSFSKSARDLKVLEDHFTELETGMLGIKEHQELERVHRQIEESHVREMIKWQQRSKIYWLKEGDGNTKFFHSYASVRRRQNFISRLKDDEGVWRDAKADIHGVLLQYFRQIFSFNRPVDIVMNKALSCLVQQAERTGHLVGVKIAEQAPTVSHLLFAAQAMEVRRILEMYARASGQWVNFQKSCMTLSGRVAKSELHHLLGIQRVKWIAQLDRYLELLVVGGRSRSEMFNNIKERTVERIVGWNSKLLSQAGKGVMIASVIQALPTYVMSCFKLPLFFLRSIESSATGFCLHCRGEKGVHLVAWHNLCRPKKDGGLGFRRMQEFNIVLLAKQ</sequence>
<reference evidence="1" key="2">
    <citation type="journal article" date="2024" name="Plant">
        <title>Genomic evolution and insights into agronomic trait innovations of Sesamum species.</title>
        <authorList>
            <person name="Miao H."/>
            <person name="Wang L."/>
            <person name="Qu L."/>
            <person name="Liu H."/>
            <person name="Sun Y."/>
            <person name="Le M."/>
            <person name="Wang Q."/>
            <person name="Wei S."/>
            <person name="Zheng Y."/>
            <person name="Lin W."/>
            <person name="Duan Y."/>
            <person name="Cao H."/>
            <person name="Xiong S."/>
            <person name="Wang X."/>
            <person name="Wei L."/>
            <person name="Li C."/>
            <person name="Ma Q."/>
            <person name="Ju M."/>
            <person name="Zhao R."/>
            <person name="Li G."/>
            <person name="Mu C."/>
            <person name="Tian Q."/>
            <person name="Mei H."/>
            <person name="Zhang T."/>
            <person name="Gao T."/>
            <person name="Zhang H."/>
        </authorList>
    </citation>
    <scope>NUCLEOTIDE SEQUENCE</scope>
    <source>
        <strain evidence="1">G02</strain>
    </source>
</reference>
<name>A0AAW2VRP0_SESRA</name>
<accession>A0AAW2VRP0</accession>
<evidence type="ECO:0000313" key="1">
    <source>
        <dbReference type="EMBL" id="KAL0430466.1"/>
    </source>
</evidence>